<organism evidence="2 3">
    <name type="scientific">Goodea atripinnis</name>
    <dbReference type="NCBI Taxonomy" id="208336"/>
    <lineage>
        <taxon>Eukaryota</taxon>
        <taxon>Metazoa</taxon>
        <taxon>Chordata</taxon>
        <taxon>Craniata</taxon>
        <taxon>Vertebrata</taxon>
        <taxon>Euteleostomi</taxon>
        <taxon>Actinopterygii</taxon>
        <taxon>Neopterygii</taxon>
        <taxon>Teleostei</taxon>
        <taxon>Neoteleostei</taxon>
        <taxon>Acanthomorphata</taxon>
        <taxon>Ovalentaria</taxon>
        <taxon>Atherinomorphae</taxon>
        <taxon>Cyprinodontiformes</taxon>
        <taxon>Goodeidae</taxon>
        <taxon>Goodea</taxon>
    </lineage>
</organism>
<reference evidence="2 3" key="1">
    <citation type="submission" date="2021-06" db="EMBL/GenBank/DDBJ databases">
        <authorList>
            <person name="Palmer J.M."/>
        </authorList>
    </citation>
    <scope>NUCLEOTIDE SEQUENCE [LARGE SCALE GENOMIC DNA]</scope>
    <source>
        <strain evidence="2 3">GA_2019</strain>
        <tissue evidence="2">Muscle</tissue>
    </source>
</reference>
<gene>
    <name evidence="2" type="ORF">GOODEAATRI_005541</name>
</gene>
<dbReference type="Proteomes" id="UP001476798">
    <property type="component" value="Unassembled WGS sequence"/>
</dbReference>
<feature type="region of interest" description="Disordered" evidence="1">
    <location>
        <begin position="39"/>
        <end position="60"/>
    </location>
</feature>
<dbReference type="EMBL" id="JAHRIO010080217">
    <property type="protein sequence ID" value="MEQ2184207.1"/>
    <property type="molecule type" value="Genomic_DNA"/>
</dbReference>
<accession>A0ABV0PLM5</accession>
<comment type="caution">
    <text evidence="2">The sequence shown here is derived from an EMBL/GenBank/DDBJ whole genome shotgun (WGS) entry which is preliminary data.</text>
</comment>
<name>A0ABV0PLM5_9TELE</name>
<evidence type="ECO:0000313" key="3">
    <source>
        <dbReference type="Proteomes" id="UP001476798"/>
    </source>
</evidence>
<protein>
    <submittedName>
        <fullName evidence="2">Uncharacterized protein</fullName>
    </submittedName>
</protein>
<proteinExistence type="predicted"/>
<keyword evidence="3" id="KW-1185">Reference proteome</keyword>
<sequence length="103" mass="11187">MLIEGRGTPPGCYNGVFLDSEITQPRGQRQHFNSLLRYTDRGRTGTRTGAGGQAQDLSEGEGQRLINTLGGIGDNVTEFLDADLQELSSWKDRGEISPFSTVA</sequence>
<evidence type="ECO:0000313" key="2">
    <source>
        <dbReference type="EMBL" id="MEQ2184207.1"/>
    </source>
</evidence>
<evidence type="ECO:0000256" key="1">
    <source>
        <dbReference type="SAM" id="MobiDB-lite"/>
    </source>
</evidence>